<dbReference type="Pfam" id="PF13781">
    <property type="entry name" value="DoxX_3"/>
    <property type="match status" value="1"/>
</dbReference>
<dbReference type="InterPro" id="IPR025695">
    <property type="entry name" value="DoxX-like"/>
</dbReference>
<dbReference type="RefSeq" id="WP_369287748.1">
    <property type="nucleotide sequence ID" value="NZ_JBFTEG010000008.1"/>
</dbReference>
<reference evidence="2 3" key="1">
    <citation type="submission" date="2024-07" db="EMBL/GenBank/DDBJ databases">
        <authorList>
            <person name="Li M."/>
        </authorList>
    </citation>
    <scope>NUCLEOTIDE SEQUENCE [LARGE SCALE GENOMIC DNA]</scope>
    <source>
        <strain evidence="2 3">25A3E</strain>
    </source>
</reference>
<feature type="transmembrane region" description="Helical" evidence="1">
    <location>
        <begin position="81"/>
        <end position="104"/>
    </location>
</feature>
<dbReference type="Proteomes" id="UP001560296">
    <property type="component" value="Unassembled WGS sequence"/>
</dbReference>
<organism evidence="2 3">
    <name type="scientific">Pseudomonas zhanjiangensis</name>
    <dbReference type="NCBI Taxonomy" id="3239015"/>
    <lineage>
        <taxon>Bacteria</taxon>
        <taxon>Pseudomonadati</taxon>
        <taxon>Pseudomonadota</taxon>
        <taxon>Gammaproteobacteria</taxon>
        <taxon>Pseudomonadales</taxon>
        <taxon>Pseudomonadaceae</taxon>
        <taxon>Pseudomonas</taxon>
    </lineage>
</organism>
<keyword evidence="1" id="KW-1133">Transmembrane helix</keyword>
<feature type="transmembrane region" description="Helical" evidence="1">
    <location>
        <begin position="110"/>
        <end position="126"/>
    </location>
</feature>
<accession>A0ABV3YTW9</accession>
<dbReference type="EMBL" id="JBFTEG010000008">
    <property type="protein sequence ID" value="MEX6502781.1"/>
    <property type="molecule type" value="Genomic_DNA"/>
</dbReference>
<keyword evidence="1" id="KW-0812">Transmembrane</keyword>
<name>A0ABV3YTW9_9PSED</name>
<protein>
    <submittedName>
        <fullName evidence="2">DoxX-like family protein</fullName>
    </submittedName>
</protein>
<keyword evidence="1" id="KW-0472">Membrane</keyword>
<proteinExistence type="predicted"/>
<keyword evidence="3" id="KW-1185">Reference proteome</keyword>
<comment type="caution">
    <text evidence="2">The sequence shown here is derived from an EMBL/GenBank/DDBJ whole genome shotgun (WGS) entry which is preliminary data.</text>
</comment>
<feature type="transmembrane region" description="Helical" evidence="1">
    <location>
        <begin position="51"/>
        <end position="74"/>
    </location>
</feature>
<evidence type="ECO:0000313" key="3">
    <source>
        <dbReference type="Proteomes" id="UP001560296"/>
    </source>
</evidence>
<feature type="transmembrane region" description="Helical" evidence="1">
    <location>
        <begin position="12"/>
        <end position="31"/>
    </location>
</feature>
<evidence type="ECO:0000313" key="2">
    <source>
        <dbReference type="EMBL" id="MEX6502781.1"/>
    </source>
</evidence>
<gene>
    <name evidence="2" type="ORF">AB5S05_11955</name>
</gene>
<sequence length="137" mass="14951">MAEQRLRRIAQVARYALALVFLWHGLVPKLLWPSPDELAMIMAHEPAAQVLVAPATLARFAGWAEVTLALLLVTRPWRWPLLLAGLALLLLLVDVALFSPHLLIQAFNPVSTNLAALALCLVAWLAEAPSSAPVQPQ</sequence>
<evidence type="ECO:0000256" key="1">
    <source>
        <dbReference type="SAM" id="Phobius"/>
    </source>
</evidence>